<reference evidence="1" key="1">
    <citation type="journal article" date="2015" name="Nature">
        <title>Complex archaea that bridge the gap between prokaryotes and eukaryotes.</title>
        <authorList>
            <person name="Spang A."/>
            <person name="Saw J.H."/>
            <person name="Jorgensen S.L."/>
            <person name="Zaremba-Niedzwiedzka K."/>
            <person name="Martijn J."/>
            <person name="Lind A.E."/>
            <person name="van Eijk R."/>
            <person name="Schleper C."/>
            <person name="Guy L."/>
            <person name="Ettema T.J."/>
        </authorList>
    </citation>
    <scope>NUCLEOTIDE SEQUENCE</scope>
</reference>
<dbReference type="EMBL" id="LAZR01029157">
    <property type="protein sequence ID" value="KKL60401.1"/>
    <property type="molecule type" value="Genomic_DNA"/>
</dbReference>
<name>A0A0F9E2P4_9ZZZZ</name>
<dbReference type="AlphaFoldDB" id="A0A0F9E2P4"/>
<comment type="caution">
    <text evidence="1">The sequence shown here is derived from an EMBL/GenBank/DDBJ whole genome shotgun (WGS) entry which is preliminary data.</text>
</comment>
<protein>
    <submittedName>
        <fullName evidence="1">Uncharacterized protein</fullName>
    </submittedName>
</protein>
<proteinExistence type="predicted"/>
<evidence type="ECO:0000313" key="1">
    <source>
        <dbReference type="EMBL" id="KKL60401.1"/>
    </source>
</evidence>
<sequence>MATLPVGDRSNYTTVFERQSIDDFIRQANKIAKCN</sequence>
<feature type="non-terminal residue" evidence="1">
    <location>
        <position position="35"/>
    </location>
</feature>
<gene>
    <name evidence="1" type="ORF">LCGC14_2205660</name>
</gene>
<accession>A0A0F9E2P4</accession>
<organism evidence="1">
    <name type="scientific">marine sediment metagenome</name>
    <dbReference type="NCBI Taxonomy" id="412755"/>
    <lineage>
        <taxon>unclassified sequences</taxon>
        <taxon>metagenomes</taxon>
        <taxon>ecological metagenomes</taxon>
    </lineage>
</organism>